<evidence type="ECO:0000313" key="3">
    <source>
        <dbReference type="Proteomes" id="UP000327013"/>
    </source>
</evidence>
<dbReference type="PANTHER" id="PTHR33401">
    <property type="entry name" value="LIGHT-HARVESTING COMPLEX-LIKE PROTEIN OHP2, CHLOROPLASTIC"/>
    <property type="match status" value="1"/>
</dbReference>
<evidence type="ECO:0000313" key="2">
    <source>
        <dbReference type="EMBL" id="KAE8076227.1"/>
    </source>
</evidence>
<accession>A0A5N6REA8</accession>
<gene>
    <name evidence="2" type="ORF">FH972_014890</name>
</gene>
<feature type="region of interest" description="Disordered" evidence="1">
    <location>
        <begin position="45"/>
        <end position="81"/>
    </location>
</feature>
<name>A0A5N6REA8_9ROSI</name>
<evidence type="ECO:0000256" key="1">
    <source>
        <dbReference type="SAM" id="MobiDB-lite"/>
    </source>
</evidence>
<feature type="compositionally biased region" description="Low complexity" evidence="1">
    <location>
        <begin position="45"/>
        <end position="61"/>
    </location>
</feature>
<organism evidence="2 3">
    <name type="scientific">Carpinus fangiana</name>
    <dbReference type="NCBI Taxonomy" id="176857"/>
    <lineage>
        <taxon>Eukaryota</taxon>
        <taxon>Viridiplantae</taxon>
        <taxon>Streptophyta</taxon>
        <taxon>Embryophyta</taxon>
        <taxon>Tracheophyta</taxon>
        <taxon>Spermatophyta</taxon>
        <taxon>Magnoliopsida</taxon>
        <taxon>eudicotyledons</taxon>
        <taxon>Gunneridae</taxon>
        <taxon>Pentapetalae</taxon>
        <taxon>rosids</taxon>
        <taxon>fabids</taxon>
        <taxon>Fagales</taxon>
        <taxon>Betulaceae</taxon>
        <taxon>Carpinus</taxon>
    </lineage>
</organism>
<reference evidence="2 3" key="1">
    <citation type="submission" date="2019-06" db="EMBL/GenBank/DDBJ databases">
        <title>A chromosomal-level reference genome of Carpinus fangiana (Coryloideae, Betulaceae).</title>
        <authorList>
            <person name="Yang X."/>
            <person name="Wang Z."/>
            <person name="Zhang L."/>
            <person name="Hao G."/>
            <person name="Liu J."/>
            <person name="Yang Y."/>
        </authorList>
    </citation>
    <scope>NUCLEOTIDE SEQUENCE [LARGE SCALE GENOMIC DNA]</scope>
    <source>
        <strain evidence="2">Cfa_2016G</strain>
        <tissue evidence="2">Leaf</tissue>
    </source>
</reference>
<proteinExistence type="predicted"/>
<dbReference type="OrthoDB" id="1921202at2759"/>
<dbReference type="Proteomes" id="UP000327013">
    <property type="component" value="Chromosome 6"/>
</dbReference>
<keyword evidence="3" id="KW-1185">Reference proteome</keyword>
<dbReference type="PANTHER" id="PTHR33401:SF13">
    <property type="entry name" value="EXPRESSED PROTEIN"/>
    <property type="match status" value="1"/>
</dbReference>
<dbReference type="EMBL" id="CM017326">
    <property type="protein sequence ID" value="KAE8076227.1"/>
    <property type="molecule type" value="Genomic_DNA"/>
</dbReference>
<dbReference type="AlphaFoldDB" id="A0A5N6REA8"/>
<sequence>MVSISRNGWERYKYNPVVCTPGGVGAEQVHCFSVLLLRTIKEFGQQRSNGGSYRSRSGSNGPHIEPPALKSNLKKTTIVDDNQLPVEKRKVSWPDAHGKDIAHVHEFEPSVSEDGELEGVRNSCVCAIQ</sequence>
<protein>
    <submittedName>
        <fullName evidence="2">Uncharacterized protein</fullName>
    </submittedName>
</protein>